<dbReference type="InterPro" id="IPR023211">
    <property type="entry name" value="DNA_pol_palm_dom_sf"/>
</dbReference>
<reference evidence="1" key="2">
    <citation type="submission" date="2014-07" db="EMBL/GenBank/DDBJ databases">
        <authorList>
            <person name="Hull J."/>
        </authorList>
    </citation>
    <scope>NUCLEOTIDE SEQUENCE</scope>
</reference>
<reference evidence="1" key="1">
    <citation type="journal article" date="2014" name="PLoS ONE">
        <title>Transcriptome-Based Identification of ABC Transporters in the Western Tarnished Plant Bug Lygus hesperus.</title>
        <authorList>
            <person name="Hull J.J."/>
            <person name="Chaney K."/>
            <person name="Geib S.M."/>
            <person name="Fabrick J.A."/>
            <person name="Brent C.S."/>
            <person name="Walsh D."/>
            <person name="Lavine L.C."/>
        </authorList>
    </citation>
    <scope>NUCLEOTIDE SEQUENCE</scope>
</reference>
<dbReference type="EMBL" id="GBHO01028979">
    <property type="protein sequence ID" value="JAG14625.1"/>
    <property type="molecule type" value="Transcribed_RNA"/>
</dbReference>
<proteinExistence type="predicted"/>
<dbReference type="GO" id="GO:0071897">
    <property type="term" value="P:DNA biosynthetic process"/>
    <property type="evidence" value="ECO:0007669"/>
    <property type="project" value="UniProtKB-ARBA"/>
</dbReference>
<gene>
    <name evidence="2" type="ORF">CM83_82195</name>
    <name evidence="1" type="ORF">CM83_82198</name>
</gene>
<name>A0A0A9X772_LYGHE</name>
<dbReference type="Gene3D" id="3.90.1600.10">
    <property type="entry name" value="Palm domain of DNA polymerase"/>
    <property type="match status" value="1"/>
</dbReference>
<dbReference type="EMBL" id="GBHO01028981">
    <property type="protein sequence ID" value="JAG14623.1"/>
    <property type="molecule type" value="Transcribed_RNA"/>
</dbReference>
<dbReference type="AlphaFoldDB" id="A0A0A9X772"/>
<evidence type="ECO:0000313" key="1">
    <source>
        <dbReference type="EMBL" id="JAG14623.1"/>
    </source>
</evidence>
<evidence type="ECO:0008006" key="3">
    <source>
        <dbReference type="Google" id="ProtNLM"/>
    </source>
</evidence>
<accession>A0A0A9X772</accession>
<organism evidence="1">
    <name type="scientific">Lygus hesperus</name>
    <name type="common">Western plant bug</name>
    <dbReference type="NCBI Taxonomy" id="30085"/>
    <lineage>
        <taxon>Eukaryota</taxon>
        <taxon>Metazoa</taxon>
        <taxon>Ecdysozoa</taxon>
        <taxon>Arthropoda</taxon>
        <taxon>Hexapoda</taxon>
        <taxon>Insecta</taxon>
        <taxon>Pterygota</taxon>
        <taxon>Neoptera</taxon>
        <taxon>Paraneoptera</taxon>
        <taxon>Hemiptera</taxon>
        <taxon>Heteroptera</taxon>
        <taxon>Panheteroptera</taxon>
        <taxon>Cimicomorpha</taxon>
        <taxon>Miridae</taxon>
        <taxon>Mirini</taxon>
        <taxon>Lygus</taxon>
    </lineage>
</organism>
<evidence type="ECO:0000313" key="2">
    <source>
        <dbReference type="EMBL" id="JAG14625.1"/>
    </source>
</evidence>
<dbReference type="SUPFAM" id="SSF56672">
    <property type="entry name" value="DNA/RNA polymerases"/>
    <property type="match status" value="1"/>
</dbReference>
<dbReference type="PANTHER" id="PTHR31511:SF12">
    <property type="entry name" value="RHO TERMINATION FACTOR N-TERMINAL DOMAIN-CONTAINING PROTEIN"/>
    <property type="match status" value="1"/>
</dbReference>
<dbReference type="PANTHER" id="PTHR31511">
    <property type="entry name" value="PROTEIN CBG23764"/>
    <property type="match status" value="1"/>
</dbReference>
<dbReference type="InterPro" id="IPR043502">
    <property type="entry name" value="DNA/RNA_pol_sf"/>
</dbReference>
<protein>
    <recommendedName>
        <fullName evidence="3">DNA-directed DNA polymerase</fullName>
    </recommendedName>
</protein>
<sequence length="431" mass="50470">KYPLPKSDFKWIKPEDVNKIQYTEVSENSETGYILEVDLEYGQHLHDLHADYPLAPVKQTITEDMLSPYSKMLQKKLGFGESTNQKLLTTLEDKKNYVLHYLNLKQYVQLGMKVTKIHRVLTFKQSPWLAPFIDFNTEKRKESTTQFGKDFFKLVNNAIYGKSLENKRSRVDFKLVLCEQQLTKWAASPRLKSMIIYNKNIVGLSLKQQTITLDKPIYVGFTILEISKTIMYNFHYNWAKAKYGNNIRLCMTDTDSLLYHVRTADLYKDIFQDLHLFDTSDYPETHFCHSAQNKKKLGVFKDESNGEAIREFIGLRAKCYSILQHDKQEKKVAKGVLRSAIKKQLRHDLYRQCLFNQVPKMTTGMTIRSTHHQLFTKKLCKLSLSPFDDKRYILDDGVNTLPYGHYKINKKKRELVEEEEDLSQPSTSSKR</sequence>
<feature type="non-terminal residue" evidence="1">
    <location>
        <position position="1"/>
    </location>
</feature>